<dbReference type="AlphaFoldDB" id="A0A3M7TJE3"/>
<keyword evidence="5 14" id="KW-0021">Allosteric enzyme</keyword>
<dbReference type="GO" id="GO:0005945">
    <property type="term" value="C:6-phosphofructokinase complex"/>
    <property type="evidence" value="ECO:0007669"/>
    <property type="project" value="TreeGrafter"/>
</dbReference>
<proteinExistence type="inferred from homology"/>
<keyword evidence="11 14" id="KW-0460">Magnesium</keyword>
<dbReference type="InterPro" id="IPR035966">
    <property type="entry name" value="PKF_sf"/>
</dbReference>
<keyword evidence="7 14" id="KW-0479">Metal-binding</keyword>
<comment type="similarity">
    <text evidence="14">Belongs to the phosphofructokinase type A (PFKA) family. ATP-dependent PFK group I subfamily. Prokaryotic clade 'B1' sub-subfamily.</text>
</comment>
<dbReference type="GO" id="GO:0048029">
    <property type="term" value="F:monosaccharide binding"/>
    <property type="evidence" value="ECO:0007669"/>
    <property type="project" value="TreeGrafter"/>
</dbReference>
<dbReference type="GO" id="GO:0006002">
    <property type="term" value="P:fructose 6-phosphate metabolic process"/>
    <property type="evidence" value="ECO:0007669"/>
    <property type="project" value="UniProtKB-UniRule"/>
</dbReference>
<dbReference type="PANTHER" id="PTHR13697">
    <property type="entry name" value="PHOSPHOFRUCTOKINASE"/>
    <property type="match status" value="1"/>
</dbReference>
<comment type="catalytic activity">
    <reaction evidence="13 14">
        <text>beta-D-fructose 6-phosphate + ATP = beta-D-fructose 1,6-bisphosphate + ADP + H(+)</text>
        <dbReference type="Rhea" id="RHEA:16109"/>
        <dbReference type="ChEBI" id="CHEBI:15378"/>
        <dbReference type="ChEBI" id="CHEBI:30616"/>
        <dbReference type="ChEBI" id="CHEBI:32966"/>
        <dbReference type="ChEBI" id="CHEBI:57634"/>
        <dbReference type="ChEBI" id="CHEBI:456216"/>
        <dbReference type="EC" id="2.7.1.11"/>
    </reaction>
</comment>
<evidence type="ECO:0000256" key="2">
    <source>
        <dbReference type="ARBA" id="ARBA00004496"/>
    </source>
</evidence>
<feature type="binding site" description="in other chain" evidence="14">
    <location>
        <position position="228"/>
    </location>
    <ligand>
        <name>substrate</name>
        <note>ligand shared between dimeric partners</note>
    </ligand>
</feature>
<comment type="subunit">
    <text evidence="14">Homotetramer.</text>
</comment>
<comment type="subcellular location">
    <subcellularLocation>
        <location evidence="2 14">Cytoplasm</location>
    </subcellularLocation>
</comment>
<feature type="binding site" description="in other chain" evidence="14">
    <location>
        <begin position="175"/>
        <end position="177"/>
    </location>
    <ligand>
        <name>substrate</name>
        <note>ligand shared between dimeric partners</note>
    </ligand>
</feature>
<evidence type="ECO:0000256" key="14">
    <source>
        <dbReference type="HAMAP-Rule" id="MF_00339"/>
    </source>
</evidence>
<keyword evidence="6 14" id="KW-0808">Transferase</keyword>
<comment type="caution">
    <text evidence="14">Lacks conserved residue(s) required for the propagation of feature annotation.</text>
</comment>
<feature type="binding site" evidence="14">
    <location>
        <begin position="77"/>
        <end position="78"/>
    </location>
    <ligand>
        <name>ATP</name>
        <dbReference type="ChEBI" id="CHEBI:30616"/>
    </ligand>
</feature>
<accession>A0A3M7TJE3</accession>
<keyword evidence="12 14" id="KW-0324">Glycolysis</keyword>
<dbReference type="GO" id="GO:0061621">
    <property type="term" value="P:canonical glycolysis"/>
    <property type="evidence" value="ECO:0007669"/>
    <property type="project" value="TreeGrafter"/>
</dbReference>
<evidence type="ECO:0000256" key="11">
    <source>
        <dbReference type="ARBA" id="ARBA00022842"/>
    </source>
</evidence>
<evidence type="ECO:0000313" key="16">
    <source>
        <dbReference type="EMBL" id="RNA63398.1"/>
    </source>
</evidence>
<dbReference type="Gene3D" id="3.40.50.460">
    <property type="entry name" value="Phosphofructokinase domain"/>
    <property type="match status" value="1"/>
</dbReference>
<organism evidence="16 17">
    <name type="scientific">Chryseobacterium nematophagum</name>
    <dbReference type="NCBI Taxonomy" id="2305228"/>
    <lineage>
        <taxon>Bacteria</taxon>
        <taxon>Pseudomonadati</taxon>
        <taxon>Bacteroidota</taxon>
        <taxon>Flavobacteriia</taxon>
        <taxon>Flavobacteriales</taxon>
        <taxon>Weeksellaceae</taxon>
        <taxon>Chryseobacterium group</taxon>
        <taxon>Chryseobacterium</taxon>
    </lineage>
</organism>
<dbReference type="FunFam" id="3.40.50.450:FF:000001">
    <property type="entry name" value="ATP-dependent 6-phosphofructokinase"/>
    <property type="match status" value="1"/>
</dbReference>
<feature type="binding site" description="in other chain" evidence="14">
    <location>
        <begin position="131"/>
        <end position="133"/>
    </location>
    <ligand>
        <name>substrate</name>
        <note>ligand shared between dimeric partners</note>
    </ligand>
</feature>
<dbReference type="GO" id="GO:0070095">
    <property type="term" value="F:fructose-6-phosphate binding"/>
    <property type="evidence" value="ECO:0007669"/>
    <property type="project" value="TreeGrafter"/>
</dbReference>
<evidence type="ECO:0000256" key="1">
    <source>
        <dbReference type="ARBA" id="ARBA00001946"/>
    </source>
</evidence>
<evidence type="ECO:0000256" key="12">
    <source>
        <dbReference type="ARBA" id="ARBA00023152"/>
    </source>
</evidence>
<evidence type="ECO:0000256" key="4">
    <source>
        <dbReference type="ARBA" id="ARBA00022490"/>
    </source>
</evidence>
<dbReference type="InterPro" id="IPR000023">
    <property type="entry name" value="Phosphofructokinase_dom"/>
</dbReference>
<dbReference type="FunFam" id="3.40.50.460:FF:000002">
    <property type="entry name" value="ATP-dependent 6-phosphofructokinase"/>
    <property type="match status" value="1"/>
</dbReference>
<dbReference type="SUPFAM" id="SSF53784">
    <property type="entry name" value="Phosphofructokinase"/>
    <property type="match status" value="1"/>
</dbReference>
<dbReference type="NCBIfam" id="NF002872">
    <property type="entry name" value="PRK03202.1"/>
    <property type="match status" value="1"/>
</dbReference>
<dbReference type="InterPro" id="IPR022953">
    <property type="entry name" value="ATP_PFK"/>
</dbReference>
<name>A0A3M7TJE3_9FLAO</name>
<dbReference type="NCBIfam" id="TIGR02482">
    <property type="entry name" value="PFKA_ATP"/>
    <property type="match status" value="1"/>
</dbReference>
<feature type="binding site" description="in other chain" evidence="14">
    <location>
        <begin position="219"/>
        <end position="221"/>
    </location>
    <ligand>
        <name>ADP</name>
        <dbReference type="ChEBI" id="CHEBI:456216"/>
        <note>allosteric activator; ligand shared between dimeric partners</note>
    </ligand>
</feature>
<keyword evidence="10 14" id="KW-0067">ATP-binding</keyword>
<feature type="binding site" description="in other chain" evidence="14">
    <location>
        <position position="160"/>
    </location>
    <ligand>
        <name>ADP</name>
        <dbReference type="ChEBI" id="CHEBI:456216"/>
        <note>allosteric activator; ligand shared between dimeric partners</note>
    </ligand>
</feature>
<dbReference type="GO" id="GO:0046872">
    <property type="term" value="F:metal ion binding"/>
    <property type="evidence" value="ECO:0007669"/>
    <property type="project" value="UniProtKB-KW"/>
</dbReference>
<keyword evidence="9 14" id="KW-0418">Kinase</keyword>
<dbReference type="PANTHER" id="PTHR13697:SF4">
    <property type="entry name" value="ATP-DEPENDENT 6-PHOSPHOFRUCTOKINASE"/>
    <property type="match status" value="1"/>
</dbReference>
<dbReference type="Proteomes" id="UP000278775">
    <property type="component" value="Unassembled WGS sequence"/>
</dbReference>
<keyword evidence="8 14" id="KW-0547">Nucleotide-binding</keyword>
<dbReference type="UniPathway" id="UPA00109">
    <property type="reaction ID" value="UER00182"/>
</dbReference>
<dbReference type="PRINTS" id="PR00476">
    <property type="entry name" value="PHFRCTKINASE"/>
</dbReference>
<feature type="binding site" description="in other chain" evidence="14">
    <location>
        <begin position="258"/>
        <end position="261"/>
    </location>
    <ligand>
        <name>substrate</name>
        <note>ligand shared between dimeric partners</note>
    </ligand>
</feature>
<dbReference type="Pfam" id="PF00365">
    <property type="entry name" value="PFK"/>
    <property type="match status" value="1"/>
</dbReference>
<dbReference type="RefSeq" id="WP_122637361.1">
    <property type="nucleotide sequence ID" value="NZ_QWIU01000002.1"/>
</dbReference>
<keyword evidence="4 14" id="KW-0963">Cytoplasm</keyword>
<evidence type="ECO:0000313" key="17">
    <source>
        <dbReference type="Proteomes" id="UP000278775"/>
    </source>
</evidence>
<feature type="binding site" evidence="14">
    <location>
        <position position="16"/>
    </location>
    <ligand>
        <name>ATP</name>
        <dbReference type="ChEBI" id="CHEBI:30616"/>
    </ligand>
</feature>
<sequence>MKESAVKKIAVLTSGGDAPGMNAALRAVVRTANYYNIECYGVREGYNGLIHDDFLKMDPRSVKNIINQGGTILKSARSMEFKTKEGRQKAYNNCIKHGVDAIVCIGGDGTFTGAKIFNEEFGIKVIGVPGTIDNDIFGTDNTIGYDTALNTAMEAIDKIRDTATSHNRVFFIEVMGRDAGFIALNSGLATGALDILIPERKDSIDELFANFRNAERTGKSSSIVVVAEGEKLANIYELAEKTQQEFPDYDIRVAILGHIQRGGSPSCADRVLASRLGYGAVIGLMEGQTNVMAGMRSNDLVYTPIEEAIKKHNEINKEILLISEILAI</sequence>
<dbReference type="GO" id="GO:0016208">
    <property type="term" value="F:AMP binding"/>
    <property type="evidence" value="ECO:0007669"/>
    <property type="project" value="TreeGrafter"/>
</dbReference>
<evidence type="ECO:0000256" key="3">
    <source>
        <dbReference type="ARBA" id="ARBA00004679"/>
    </source>
</evidence>
<dbReference type="EMBL" id="QWIU01000002">
    <property type="protein sequence ID" value="RNA63398.1"/>
    <property type="molecule type" value="Genomic_DNA"/>
</dbReference>
<feature type="active site" description="Proton acceptor" evidence="14">
    <location>
        <position position="133"/>
    </location>
</feature>
<dbReference type="InterPro" id="IPR015912">
    <property type="entry name" value="Phosphofructokinase_CS"/>
</dbReference>
<reference evidence="16 17" key="1">
    <citation type="submission" date="2018-08" db="EMBL/GenBank/DDBJ databases">
        <title>Chryseobacterium nematophagum: a novel matrix digesting pathogen of nematodes.</title>
        <authorList>
            <person name="Page A."/>
            <person name="Roberts M."/>
            <person name="Felix M.-A."/>
            <person name="Weir W."/>
        </authorList>
    </citation>
    <scope>NUCLEOTIDE SEQUENCE [LARGE SCALE GENOMIC DNA]</scope>
    <source>
        <strain evidence="16 17">JUb129</strain>
    </source>
</reference>
<dbReference type="PROSITE" id="PS00433">
    <property type="entry name" value="PHOSPHOFRUCTOKINASE"/>
    <property type="match status" value="1"/>
</dbReference>
<evidence type="ECO:0000259" key="15">
    <source>
        <dbReference type="Pfam" id="PF00365"/>
    </source>
</evidence>
<dbReference type="Gene3D" id="3.40.50.450">
    <property type="match status" value="1"/>
</dbReference>
<dbReference type="InterPro" id="IPR012003">
    <property type="entry name" value="ATP_PFK_prok-type"/>
</dbReference>
<dbReference type="GO" id="GO:0005524">
    <property type="term" value="F:ATP binding"/>
    <property type="evidence" value="ECO:0007669"/>
    <property type="project" value="UniProtKB-UniRule"/>
</dbReference>
<feature type="binding site" evidence="14">
    <location>
        <position position="252"/>
    </location>
    <ligand>
        <name>substrate</name>
        <note>ligand shared between dimeric partners</note>
    </ligand>
</feature>
<feature type="binding site" evidence="14">
    <location>
        <position position="108"/>
    </location>
    <ligand>
        <name>Mg(2+)</name>
        <dbReference type="ChEBI" id="CHEBI:18420"/>
        <note>catalytic</note>
    </ligand>
</feature>
<evidence type="ECO:0000256" key="13">
    <source>
        <dbReference type="ARBA" id="ARBA00048070"/>
    </source>
</evidence>
<feature type="binding site" evidence="14">
    <location>
        <begin position="107"/>
        <end position="110"/>
    </location>
    <ligand>
        <name>ATP</name>
        <dbReference type="ChEBI" id="CHEBI:30616"/>
    </ligand>
</feature>
<comment type="function">
    <text evidence="14">Catalyzes the phosphorylation of D-fructose 6-phosphate to fructose 1,6-bisphosphate by ATP, the first committing step of glycolysis.</text>
</comment>
<evidence type="ECO:0000256" key="6">
    <source>
        <dbReference type="ARBA" id="ARBA00022679"/>
    </source>
</evidence>
<dbReference type="GO" id="GO:0030388">
    <property type="term" value="P:fructose 1,6-bisphosphate metabolic process"/>
    <property type="evidence" value="ECO:0007669"/>
    <property type="project" value="TreeGrafter"/>
</dbReference>
<feature type="domain" description="Phosphofructokinase" evidence="15">
    <location>
        <begin position="8"/>
        <end position="281"/>
    </location>
</feature>
<dbReference type="HAMAP" id="MF_00339">
    <property type="entry name" value="Phosphofructokinase_I_B1"/>
    <property type="match status" value="1"/>
</dbReference>
<dbReference type="InterPro" id="IPR012828">
    <property type="entry name" value="PFKA_ATP_prok"/>
</dbReference>
<feature type="binding site" evidence="14">
    <location>
        <begin position="26"/>
        <end position="30"/>
    </location>
    <ligand>
        <name>ADP</name>
        <dbReference type="ChEBI" id="CHEBI:456216"/>
        <note>allosteric activator; ligand shared between dimeric partners</note>
    </ligand>
</feature>
<evidence type="ECO:0000256" key="10">
    <source>
        <dbReference type="ARBA" id="ARBA00022840"/>
    </source>
</evidence>
<dbReference type="GO" id="GO:0003872">
    <property type="term" value="F:6-phosphofructokinase activity"/>
    <property type="evidence" value="ECO:0007669"/>
    <property type="project" value="UniProtKB-UniRule"/>
</dbReference>
<evidence type="ECO:0000256" key="7">
    <source>
        <dbReference type="ARBA" id="ARBA00022723"/>
    </source>
</evidence>
<dbReference type="GO" id="GO:0042802">
    <property type="term" value="F:identical protein binding"/>
    <property type="evidence" value="ECO:0007669"/>
    <property type="project" value="TreeGrafter"/>
</dbReference>
<comment type="cofactor">
    <cofactor evidence="1 14">
        <name>Mg(2+)</name>
        <dbReference type="ChEBI" id="CHEBI:18420"/>
    </cofactor>
</comment>
<dbReference type="OrthoDB" id="9802503at2"/>
<protein>
    <recommendedName>
        <fullName evidence="14">ATP-dependent 6-phosphofructokinase</fullName>
        <shortName evidence="14">ATP-PFK</shortName>
        <shortName evidence="14">Phosphofructokinase</shortName>
        <ecNumber evidence="14">2.7.1.11</ecNumber>
    </recommendedName>
    <alternativeName>
        <fullName evidence="14">Phosphohexokinase</fullName>
    </alternativeName>
</protein>
<comment type="activity regulation">
    <text evidence="14">Allosterically activated by ADP and other diphosphonucleosides, and allosterically inhibited by phosphoenolpyruvate.</text>
</comment>
<comment type="caution">
    <text evidence="16">The sequence shown here is derived from an EMBL/GenBank/DDBJ whole genome shotgun (WGS) entry which is preliminary data.</text>
</comment>
<evidence type="ECO:0000256" key="5">
    <source>
        <dbReference type="ARBA" id="ARBA00022533"/>
    </source>
</evidence>
<gene>
    <name evidence="14 16" type="primary">pfkA</name>
    <name evidence="16" type="ORF">D1631_16455</name>
</gene>
<comment type="pathway">
    <text evidence="3 14">Carbohydrate degradation; glycolysis; D-glyceraldehyde 3-phosphate and glycerone phosphate from D-glucose: step 3/4.</text>
</comment>
<evidence type="ECO:0000256" key="9">
    <source>
        <dbReference type="ARBA" id="ARBA00022777"/>
    </source>
</evidence>
<dbReference type="PIRSF" id="PIRSF000532">
    <property type="entry name" value="ATP_PFK_prok"/>
    <property type="match status" value="1"/>
</dbReference>
<evidence type="ECO:0000256" key="8">
    <source>
        <dbReference type="ARBA" id="ARBA00022741"/>
    </source>
</evidence>
<feature type="binding site" evidence="14">
    <location>
        <position position="168"/>
    </location>
    <ligand>
        <name>substrate</name>
        <note>ligand shared between dimeric partners</note>
    </ligand>
</feature>
<dbReference type="EC" id="2.7.1.11" evidence="14"/>